<evidence type="ECO:0000256" key="2">
    <source>
        <dbReference type="ARBA" id="ARBA00004514"/>
    </source>
</evidence>
<dbReference type="Gene3D" id="1.10.220.20">
    <property type="match status" value="1"/>
</dbReference>
<proteinExistence type="predicted"/>
<dbReference type="InterPro" id="IPR023394">
    <property type="entry name" value="Sec7_C_sf"/>
</dbReference>
<dbReference type="Pfam" id="PF01369">
    <property type="entry name" value="Sec7"/>
    <property type="match status" value="1"/>
</dbReference>
<feature type="region of interest" description="Disordered" evidence="4">
    <location>
        <begin position="1"/>
        <end position="23"/>
    </location>
</feature>
<dbReference type="Pfam" id="PF12783">
    <property type="entry name" value="Sec7-like_HUS"/>
    <property type="match status" value="1"/>
</dbReference>
<dbReference type="CDD" id="cd00171">
    <property type="entry name" value="Sec7"/>
    <property type="match status" value="1"/>
</dbReference>
<comment type="caution">
    <text evidence="6">The sequence shown here is derived from an EMBL/GenBank/DDBJ whole genome shotgun (WGS) entry which is preliminary data.</text>
</comment>
<dbReference type="InterPro" id="IPR032691">
    <property type="entry name" value="Mon2/Sec7/BIG1-like_HUS"/>
</dbReference>
<evidence type="ECO:0000259" key="5">
    <source>
        <dbReference type="PROSITE" id="PS50190"/>
    </source>
</evidence>
<protein>
    <submittedName>
        <fullName evidence="6">ARF guanine-nucleotide exchange factor GNL2</fullName>
    </submittedName>
</protein>
<evidence type="ECO:0000256" key="3">
    <source>
        <dbReference type="ARBA" id="ARBA00022658"/>
    </source>
</evidence>
<dbReference type="InterPro" id="IPR016024">
    <property type="entry name" value="ARM-type_fold"/>
</dbReference>
<feature type="region of interest" description="Disordered" evidence="4">
    <location>
        <begin position="1208"/>
        <end position="1231"/>
    </location>
</feature>
<feature type="compositionally biased region" description="Low complexity" evidence="4">
    <location>
        <begin position="1208"/>
        <end position="1223"/>
    </location>
</feature>
<dbReference type="FunFam" id="1.10.1000.11:FF:000002">
    <property type="entry name" value="Cytohesin 1"/>
    <property type="match status" value="1"/>
</dbReference>
<sequence>MAKAHESLSDDETKTDGGAARRRDPRLKELGISCMLNTEVGSILAVIRRPSPSDPIADDPTAFSTASSHLVNSLKSLRSLIFHPRHSAWRFTDPSVYLSPFLDVIQSDDVPAAATGVALSAVLKILRLDVFDERTPGARDAIHSIVSAITNCRLERTDPISEDAVLTRVLQLLSIVLRARASVLLTDHAVCTVINACFQVAPAKLDLSGSLEIASKFTALDFQVVQQSAHRTDLLQRSARHTMHDLVQAVFARLPEVRAAESGDLGSDLEDDDGPPVGYGARCMVDIFHFLCSLLNVGEMVDFIEGYGSPSISSDEDVQLFALVLINSAVELGGEAIGKHPKLLRMIQDDLFHHLIHYATRSSPLVLSMICSTVLNLYHFLRRSLRLQLEAFFTYALLRIAAGIGGIQLQEVAIEGAISFLRQPTFAIETYVNYDCDPIRHNVFEEMLKLLCKIAFPVTNPALPMQIQAFEGLVSVISNVADRIEVEKSPARDSYSLELSDYKPFWIERCEEDESNPDTWVDFVRTRKLRKKKIMIAANHYNRDEKKGFDYLNLSNLVPSPPDSKSLAYFFRYTPGLDKNKIGDYLGDPSEFNLSVLKEFTETFDFSGVILDIALRTYLETFRLPGESQKIQRILEAFSERFYEQQSSEIFVSKDAVFILCYSLIMLNTDQHNPQVKKKMTEEEFIRNNRAINGGMDLPREYLSELFHSISTNAITLFGQTGLPVELNSNKWADLVKRSRTVEPYITCEFKHKLSRELFAAISGPAVATLAAIFEHTEDEEILHECVEGLISVARIARYGLEDILDELLCCLCKFTTLLNPYATAEETLFTFSNELKPRMATLALFTIANKYGESVRGAWKNLVDCLLKLKRLKVLPQSVIEPGNTSAASNSDVAAHPKTESGVIFPSSHSGFGGTSRYVSGLIGRFSQFLSLETGADSMLNAGSEFENNLKIIQQCRIGSIFTESSKLPDESLQNLGRALVFAAAGKGQKFSTPVEEEETVGFCWDLLAMITTANLHRFTAFWPQLHDSFAVVSQFPLFSPCPFAEKAIVALFKIALKLLSGPAPRLDKLPEELIFKSINLMWKLDKEILDTCCESISESTRKILSEHPRNVQTALGWKTLLHLLSVTGRLPETFDQGVEAIIKLMSEGTYVTRLNYAYCIEAAFGFAALKISPLETSSKILDLMAGSVDWLIQWHKSGFSDPGSGCNSGSSFTSNSSSTSSADEPGQRGSPGLAASLFVKLAEALRKTSLVRREELRNQAVAALRRCFAAAAPAPADAAAEEAAAASAAPLLGMGPASMLACFNQVVFAMVDDLLEKMLEYARRENSEREMRSMEGTLKSAMDLLAEVLVMFLVPISQSPGFRSFWLGVLRRMDTCMKASLGEAGESALMQETVPALLKRMILEMKEKEVLVQREGDELWEITNIQIQWIAPSVKEELFPEEF</sequence>
<dbReference type="GO" id="GO:0016020">
    <property type="term" value="C:membrane"/>
    <property type="evidence" value="ECO:0007669"/>
    <property type="project" value="UniProtKB-SubCell"/>
</dbReference>
<dbReference type="PANTHER" id="PTHR10663">
    <property type="entry name" value="GUANYL-NUCLEOTIDE EXCHANGE FACTOR"/>
    <property type="match status" value="1"/>
</dbReference>
<dbReference type="PROSITE" id="PS50190">
    <property type="entry name" value="SEC7"/>
    <property type="match status" value="1"/>
</dbReference>
<dbReference type="InterPro" id="IPR035999">
    <property type="entry name" value="Sec7_dom_sf"/>
</dbReference>
<evidence type="ECO:0000313" key="6">
    <source>
        <dbReference type="EMBL" id="OAY70212.1"/>
    </source>
</evidence>
<dbReference type="Gene3D" id="1.10.1000.11">
    <property type="entry name" value="Arf Nucleotide-binding Site Opener,domain 2"/>
    <property type="match status" value="1"/>
</dbReference>
<keyword evidence="3" id="KW-0344">Guanine-nucleotide releasing factor</keyword>
<evidence type="ECO:0000256" key="4">
    <source>
        <dbReference type="SAM" id="MobiDB-lite"/>
    </source>
</evidence>
<dbReference type="InterPro" id="IPR000904">
    <property type="entry name" value="Sec7_dom"/>
</dbReference>
<evidence type="ECO:0000313" key="7">
    <source>
        <dbReference type="Proteomes" id="UP000092600"/>
    </source>
</evidence>
<dbReference type="SUPFAM" id="SSF48425">
    <property type="entry name" value="Sec7 domain"/>
    <property type="match status" value="1"/>
</dbReference>
<dbReference type="Proteomes" id="UP000092600">
    <property type="component" value="Unassembled WGS sequence"/>
</dbReference>
<dbReference type="SUPFAM" id="SSF48371">
    <property type="entry name" value="ARM repeat"/>
    <property type="match status" value="1"/>
</dbReference>
<name>A0A199UZH7_ANACO</name>
<dbReference type="GO" id="GO:0005085">
    <property type="term" value="F:guanyl-nucleotide exchange factor activity"/>
    <property type="evidence" value="ECO:0007669"/>
    <property type="project" value="UniProtKB-KW"/>
</dbReference>
<dbReference type="PANTHER" id="PTHR10663:SF322">
    <property type="entry name" value="ARF GUANINE-NUCLEOTIDE EXCHANGE FACTOR GNL2"/>
    <property type="match status" value="1"/>
</dbReference>
<evidence type="ECO:0000256" key="1">
    <source>
        <dbReference type="ARBA" id="ARBA00004287"/>
    </source>
</evidence>
<comment type="subcellular location">
    <subcellularLocation>
        <location evidence="2">Cytoplasm</location>
        <location evidence="2">Cytosol</location>
    </subcellularLocation>
    <subcellularLocation>
        <location evidence="1">Membrane</location>
        <topology evidence="1">Peripheral membrane protein</topology>
        <orientation evidence="1">Cytoplasmic side</orientation>
    </subcellularLocation>
</comment>
<feature type="domain" description="SEC7" evidence="5">
    <location>
        <begin position="523"/>
        <end position="713"/>
    </location>
</feature>
<organism evidence="6 7">
    <name type="scientific">Ananas comosus</name>
    <name type="common">Pineapple</name>
    <name type="synonym">Ananas ananas</name>
    <dbReference type="NCBI Taxonomy" id="4615"/>
    <lineage>
        <taxon>Eukaryota</taxon>
        <taxon>Viridiplantae</taxon>
        <taxon>Streptophyta</taxon>
        <taxon>Embryophyta</taxon>
        <taxon>Tracheophyta</taxon>
        <taxon>Spermatophyta</taxon>
        <taxon>Magnoliopsida</taxon>
        <taxon>Liliopsida</taxon>
        <taxon>Poales</taxon>
        <taxon>Bromeliaceae</taxon>
        <taxon>Bromelioideae</taxon>
        <taxon>Ananas</taxon>
    </lineage>
</organism>
<dbReference type="STRING" id="4615.A0A199UZH7"/>
<dbReference type="SMART" id="SM00222">
    <property type="entry name" value="Sec7"/>
    <property type="match status" value="1"/>
</dbReference>
<dbReference type="GO" id="GO:0005829">
    <property type="term" value="C:cytosol"/>
    <property type="evidence" value="ECO:0007669"/>
    <property type="project" value="UniProtKB-SubCell"/>
</dbReference>
<gene>
    <name evidence="6" type="ORF">ACMD2_24424</name>
</gene>
<reference evidence="6 7" key="1">
    <citation type="journal article" date="2016" name="DNA Res.">
        <title>The draft genome of MD-2 pineapple using hybrid error correction of long reads.</title>
        <authorList>
            <person name="Redwan R.M."/>
            <person name="Saidin A."/>
            <person name="Kumar S.V."/>
        </authorList>
    </citation>
    <scope>NUCLEOTIDE SEQUENCE [LARGE SCALE GENOMIC DNA]</scope>
    <source>
        <strain evidence="7">cv. MD2</strain>
        <tissue evidence="6">Leaf</tissue>
    </source>
</reference>
<accession>A0A199UZH7</accession>
<dbReference type="GO" id="GO:0032012">
    <property type="term" value="P:regulation of ARF protein signal transduction"/>
    <property type="evidence" value="ECO:0007669"/>
    <property type="project" value="InterPro"/>
</dbReference>
<dbReference type="EMBL" id="LSRQ01004002">
    <property type="protein sequence ID" value="OAY70212.1"/>
    <property type="molecule type" value="Genomic_DNA"/>
</dbReference>